<reference evidence="2 3" key="1">
    <citation type="journal article" date="2019" name="Environ. Microbiol.">
        <title>Species interactions and distinct microbial communities in high Arctic permafrost affected cryosols are associated with the CH4 and CO2 gas fluxes.</title>
        <authorList>
            <person name="Altshuler I."/>
            <person name="Hamel J."/>
            <person name="Turney S."/>
            <person name="Magnuson E."/>
            <person name="Levesque R."/>
            <person name="Greer C."/>
            <person name="Whyte L.G."/>
        </authorList>
    </citation>
    <scope>NUCLEOTIDE SEQUENCE [LARGE SCALE GENOMIC DNA]</scope>
    <source>
        <strain evidence="2 3">42</strain>
    </source>
</reference>
<sequence>MKKLSSLLILLFIGGITRVSAQADVKANVAIIKKNLADSKASLKKYEWIETTTVFLKGEQKSVKQKQCYYAVDGKLTKVETGGSTQTKQKGGIRGKVIENKKEEMSDYIKKAIAKIQTYLPPVSEKIQKVYEAGQTTVQILEPNTEFKLSFPNYNEPGDLLSVSVNKPKQKIIKADVSTSVDDPKAKVLFDVTYTDLPDGTQYASKTVLDAPEKKIKIVIENSGFKNAAVK</sequence>
<dbReference type="EMBL" id="RCZH01000018">
    <property type="protein sequence ID" value="TPG34808.1"/>
    <property type="molecule type" value="Genomic_DNA"/>
</dbReference>
<feature type="chain" id="PRO_5021197108" evidence="1">
    <location>
        <begin position="24"/>
        <end position="231"/>
    </location>
</feature>
<dbReference type="RefSeq" id="WP_140511141.1">
    <property type="nucleotide sequence ID" value="NZ_RCZH01000018.1"/>
</dbReference>
<dbReference type="AlphaFoldDB" id="A0A502EAU7"/>
<comment type="caution">
    <text evidence="2">The sequence shown here is derived from an EMBL/GenBank/DDBJ whole genome shotgun (WGS) entry which is preliminary data.</text>
</comment>
<protein>
    <submittedName>
        <fullName evidence="2">Uncharacterized protein</fullName>
    </submittedName>
</protein>
<dbReference type="Proteomes" id="UP000319700">
    <property type="component" value="Unassembled WGS sequence"/>
</dbReference>
<organism evidence="2 3">
    <name type="scientific">Flavobacterium pectinovorum</name>
    <dbReference type="NCBI Taxonomy" id="29533"/>
    <lineage>
        <taxon>Bacteria</taxon>
        <taxon>Pseudomonadati</taxon>
        <taxon>Bacteroidota</taxon>
        <taxon>Flavobacteriia</taxon>
        <taxon>Flavobacteriales</taxon>
        <taxon>Flavobacteriaceae</taxon>
        <taxon>Flavobacterium</taxon>
    </lineage>
</organism>
<dbReference type="OrthoDB" id="1492331at2"/>
<gene>
    <name evidence="2" type="ORF">EAH81_22285</name>
</gene>
<name>A0A502EAU7_9FLAO</name>
<evidence type="ECO:0000313" key="2">
    <source>
        <dbReference type="EMBL" id="TPG34808.1"/>
    </source>
</evidence>
<evidence type="ECO:0000313" key="3">
    <source>
        <dbReference type="Proteomes" id="UP000319700"/>
    </source>
</evidence>
<keyword evidence="1" id="KW-0732">Signal</keyword>
<keyword evidence="3" id="KW-1185">Reference proteome</keyword>
<evidence type="ECO:0000256" key="1">
    <source>
        <dbReference type="SAM" id="SignalP"/>
    </source>
</evidence>
<proteinExistence type="predicted"/>
<accession>A0A502EAU7</accession>
<feature type="signal peptide" evidence="1">
    <location>
        <begin position="1"/>
        <end position="23"/>
    </location>
</feature>